<dbReference type="Gene3D" id="1.10.287.70">
    <property type="match status" value="1"/>
</dbReference>
<evidence type="ECO:0000313" key="3">
    <source>
        <dbReference type="EMBL" id="PIU41165.1"/>
    </source>
</evidence>
<protein>
    <recommendedName>
        <fullName evidence="2">Potassium channel domain-containing protein</fullName>
    </recommendedName>
</protein>
<dbReference type="AlphaFoldDB" id="A0A2J0KS00"/>
<evidence type="ECO:0000256" key="1">
    <source>
        <dbReference type="SAM" id="Phobius"/>
    </source>
</evidence>
<gene>
    <name evidence="3" type="ORF">COS99_07445</name>
</gene>
<organism evidence="3 4">
    <name type="scientific">Candidatus Aquitaenariimonas noxiae</name>
    <dbReference type="NCBI Taxonomy" id="1974741"/>
    <lineage>
        <taxon>Bacteria</taxon>
        <taxon>Pseudomonadati</taxon>
        <taxon>Candidatus Omnitrophota</taxon>
        <taxon>Candidatus Aquitaenariimonas</taxon>
    </lineage>
</organism>
<feature type="transmembrane region" description="Helical" evidence="1">
    <location>
        <begin position="143"/>
        <end position="167"/>
    </location>
</feature>
<proteinExistence type="predicted"/>
<evidence type="ECO:0000259" key="2">
    <source>
        <dbReference type="Pfam" id="PF07885"/>
    </source>
</evidence>
<dbReference type="SUPFAM" id="SSF81324">
    <property type="entry name" value="Voltage-gated potassium channels"/>
    <property type="match status" value="1"/>
</dbReference>
<keyword evidence="1" id="KW-0472">Membrane</keyword>
<comment type="caution">
    <text evidence="3">The sequence shown here is derived from an EMBL/GenBank/DDBJ whole genome shotgun (WGS) entry which is preliminary data.</text>
</comment>
<feature type="transmembrane region" description="Helical" evidence="1">
    <location>
        <begin position="207"/>
        <end position="225"/>
    </location>
</feature>
<keyword evidence="1" id="KW-1133">Transmembrane helix</keyword>
<dbReference type="Pfam" id="PF07885">
    <property type="entry name" value="Ion_trans_2"/>
    <property type="match status" value="1"/>
</dbReference>
<sequence length="258" mass="29458">MSAEPYSLEREAYSFLTENKFEEAFRLFTKSAEIYQELGNHEQATLCFASAASCWNKKCEEKTFDNAALSYEKAAQEAERFVDYEYASLLYKYAAINHERNAESHGFSNCFYRSKECYRKFLIYSLFSPGKIRRIAKIKEEKGVIGFIKHVFMWFILSCSFAVWGHGERPARSFLAAIAIILLSAFCYTFDYVLVNGIILKPDFFKAIYLSVVTFTTVGYGDISPMGLGKIVASIEAFSGAFVMPIFVVGLSRKYLRI</sequence>
<keyword evidence="1" id="KW-0812">Transmembrane</keyword>
<dbReference type="EMBL" id="PEWV01000071">
    <property type="protein sequence ID" value="PIU41165.1"/>
    <property type="molecule type" value="Genomic_DNA"/>
</dbReference>
<dbReference type="Proteomes" id="UP000230052">
    <property type="component" value="Unassembled WGS sequence"/>
</dbReference>
<reference evidence="3 4" key="1">
    <citation type="submission" date="2017-09" db="EMBL/GenBank/DDBJ databases">
        <title>Depth-based differentiation of microbial function through sediment-hosted aquifers and enrichment of novel symbionts in the deep terrestrial subsurface.</title>
        <authorList>
            <person name="Probst A.J."/>
            <person name="Ladd B."/>
            <person name="Jarett J.K."/>
            <person name="Geller-Mcgrath D.E."/>
            <person name="Sieber C.M."/>
            <person name="Emerson J.B."/>
            <person name="Anantharaman K."/>
            <person name="Thomas B.C."/>
            <person name="Malmstrom R."/>
            <person name="Stieglmeier M."/>
            <person name="Klingl A."/>
            <person name="Woyke T."/>
            <person name="Ryan C.M."/>
            <person name="Banfield J.F."/>
        </authorList>
    </citation>
    <scope>NUCLEOTIDE SEQUENCE [LARGE SCALE GENOMIC DNA]</scope>
    <source>
        <strain evidence="3">CG07_land_8_20_14_0_80_42_15</strain>
    </source>
</reference>
<evidence type="ECO:0000313" key="4">
    <source>
        <dbReference type="Proteomes" id="UP000230052"/>
    </source>
</evidence>
<feature type="transmembrane region" description="Helical" evidence="1">
    <location>
        <begin position="173"/>
        <end position="195"/>
    </location>
</feature>
<feature type="transmembrane region" description="Helical" evidence="1">
    <location>
        <begin position="231"/>
        <end position="251"/>
    </location>
</feature>
<feature type="domain" description="Potassium channel" evidence="2">
    <location>
        <begin position="180"/>
        <end position="251"/>
    </location>
</feature>
<name>A0A2J0KS00_9BACT</name>
<dbReference type="InterPro" id="IPR013099">
    <property type="entry name" value="K_chnl_dom"/>
</dbReference>
<accession>A0A2J0KS00</accession>